<evidence type="ECO:0000259" key="3">
    <source>
        <dbReference type="Pfam" id="PF17836"/>
    </source>
</evidence>
<evidence type="ECO:0000313" key="4">
    <source>
        <dbReference type="EMBL" id="MCG2431676.1"/>
    </source>
</evidence>
<dbReference type="InterPro" id="IPR020019">
    <property type="entry name" value="AcTrfase_PglD-like"/>
</dbReference>
<feature type="binding site" evidence="2">
    <location>
        <position position="70"/>
    </location>
    <ligand>
        <name>substrate</name>
    </ligand>
</feature>
<dbReference type="SUPFAM" id="SSF51161">
    <property type="entry name" value="Trimeric LpxA-like enzymes"/>
    <property type="match status" value="1"/>
</dbReference>
<dbReference type="CDD" id="cd03360">
    <property type="entry name" value="LbH_AT_putative"/>
    <property type="match status" value="1"/>
</dbReference>
<dbReference type="Gene3D" id="2.160.10.10">
    <property type="entry name" value="Hexapeptide repeat proteins"/>
    <property type="match status" value="1"/>
</dbReference>
<dbReference type="Proteomes" id="UP001139462">
    <property type="component" value="Unassembled WGS sequence"/>
</dbReference>
<dbReference type="InterPro" id="IPR050179">
    <property type="entry name" value="Trans_hexapeptide_repeat"/>
</dbReference>
<proteinExistence type="inferred from homology"/>
<evidence type="ECO:0000313" key="5">
    <source>
        <dbReference type="Proteomes" id="UP001139462"/>
    </source>
</evidence>
<gene>
    <name evidence="4" type="ORF">K8344_11145</name>
</gene>
<dbReference type="EMBL" id="JAIRBB010000010">
    <property type="protein sequence ID" value="MCG2431676.1"/>
    <property type="molecule type" value="Genomic_DNA"/>
</dbReference>
<dbReference type="AlphaFoldDB" id="A0A9X1QZS4"/>
<dbReference type="PANTHER" id="PTHR43300:SF4">
    <property type="entry name" value="ACYL-[ACYL-CARRIER-PROTEIN]--UDP-N-ACETYLGLUCOSAMINE O-ACYLTRANSFERASE"/>
    <property type="match status" value="1"/>
</dbReference>
<accession>A0A9X1QZS4</accession>
<dbReference type="Gene3D" id="3.40.50.20">
    <property type="match status" value="1"/>
</dbReference>
<dbReference type="Pfam" id="PF00132">
    <property type="entry name" value="Hexapep"/>
    <property type="match status" value="1"/>
</dbReference>
<dbReference type="InterPro" id="IPR001451">
    <property type="entry name" value="Hexapep"/>
</dbReference>
<keyword evidence="5" id="KW-1185">Reference proteome</keyword>
<sequence length="218" mass="24404">MDKVVIYGAGRHAELTAYEMKRNNLHEVVAFTVRNKYLNKTELNGLPIVSYEDISRIYPPSEFKMFIAIGPQQINRAREEIFRDAKEKGYQFVNCIWPILDFPEDLIIGENVYIGQDCAISNFVEIDDNVTLITSKIGHHCKIKANSFISASILAGNVQVEKNVFIGLGSIIGPNITLGEHTVVGMGCTISKSTDPESVYLNKATERQSYNSSKLKLL</sequence>
<reference evidence="4" key="1">
    <citation type="submission" date="2021-09" db="EMBL/GenBank/DDBJ databases">
        <title>Genome of Aequorivita sp. strain F64183.</title>
        <authorList>
            <person name="Wang Y."/>
        </authorList>
    </citation>
    <scope>NUCLEOTIDE SEQUENCE</scope>
    <source>
        <strain evidence="4">F64183</strain>
    </source>
</reference>
<evidence type="ECO:0000256" key="2">
    <source>
        <dbReference type="PIRSR" id="PIRSR620019-2"/>
    </source>
</evidence>
<dbReference type="Pfam" id="PF17836">
    <property type="entry name" value="PglD_N"/>
    <property type="match status" value="1"/>
</dbReference>
<protein>
    <recommendedName>
        <fullName evidence="3">PglD N-terminal domain-containing protein</fullName>
    </recommendedName>
</protein>
<dbReference type="InterPro" id="IPR041561">
    <property type="entry name" value="PglD_N"/>
</dbReference>
<organism evidence="4 5">
    <name type="scientific">Aequorivita xiaoshiensis</name>
    <dbReference type="NCBI Taxonomy" id="2874476"/>
    <lineage>
        <taxon>Bacteria</taxon>
        <taxon>Pseudomonadati</taxon>
        <taxon>Bacteroidota</taxon>
        <taxon>Flavobacteriia</taxon>
        <taxon>Flavobacteriales</taxon>
        <taxon>Flavobacteriaceae</taxon>
        <taxon>Aequorivita</taxon>
    </lineage>
</organism>
<name>A0A9X1QZS4_9FLAO</name>
<dbReference type="InterPro" id="IPR011004">
    <property type="entry name" value="Trimer_LpxA-like_sf"/>
</dbReference>
<dbReference type="PANTHER" id="PTHR43300">
    <property type="entry name" value="ACETYLTRANSFERASE"/>
    <property type="match status" value="1"/>
</dbReference>
<dbReference type="RefSeq" id="WP_237608762.1">
    <property type="nucleotide sequence ID" value="NZ_JAIRBB010000010.1"/>
</dbReference>
<feature type="domain" description="PglD N-terminal" evidence="3">
    <location>
        <begin position="3"/>
        <end position="83"/>
    </location>
</feature>
<comment type="caution">
    <text evidence="4">The sequence shown here is derived from an EMBL/GenBank/DDBJ whole genome shotgun (WGS) entry which is preliminary data.</text>
</comment>
<evidence type="ECO:0000256" key="1">
    <source>
        <dbReference type="ARBA" id="ARBA00007274"/>
    </source>
</evidence>
<comment type="similarity">
    <text evidence="1">Belongs to the transferase hexapeptide repeat family.</text>
</comment>